<dbReference type="GO" id="GO:0033396">
    <property type="term" value="P:beta-alanine biosynthetic process via 3-ureidopropionate"/>
    <property type="evidence" value="ECO:0007669"/>
    <property type="project" value="TreeGrafter"/>
</dbReference>
<dbReference type="PROSITE" id="PS50263">
    <property type="entry name" value="CN_HYDROLASE"/>
    <property type="match status" value="1"/>
</dbReference>
<reference evidence="4" key="1">
    <citation type="submission" date="2022-11" db="UniProtKB">
        <authorList>
            <consortium name="WormBaseParasite"/>
        </authorList>
    </citation>
    <scope>IDENTIFICATION</scope>
</reference>
<keyword evidence="1" id="KW-0378">Hydrolase</keyword>
<evidence type="ECO:0000256" key="1">
    <source>
        <dbReference type="ARBA" id="ARBA00022801"/>
    </source>
</evidence>
<dbReference type="Gene3D" id="3.60.110.10">
    <property type="entry name" value="Carbon-nitrogen hydrolase"/>
    <property type="match status" value="1"/>
</dbReference>
<proteinExistence type="predicted"/>
<evidence type="ECO:0000259" key="2">
    <source>
        <dbReference type="PROSITE" id="PS50263"/>
    </source>
</evidence>
<dbReference type="AlphaFoldDB" id="A0A915IRY9"/>
<protein>
    <submittedName>
        <fullName evidence="4">CN hydrolase domain-containing protein</fullName>
    </submittedName>
</protein>
<sequence>MDSLEDILSRRIVDESERSLVNTLLYGRAIDKLQFSSEARKLSEERKFELAGYRFDAEIETSRTSRIVLNSKISFQGFNYYIKVGAIQNKIVLPTSEAVDNQRNALLARIGTIAEVASLCGVNILCMQEAWHMPFFLCTREKLPWCEFAESAVDGPTVTFCQQMFVQMLVVVEYILQLAAKYNMVIVSPILERSFDDIVWNTAVVINNDGKIVGKTRKNHIPRVGDFNEDCDAL</sequence>
<dbReference type="PANTHER" id="PTHR43674">
    <property type="entry name" value="NITRILASE C965.09-RELATED"/>
    <property type="match status" value="1"/>
</dbReference>
<name>A0A915IRY9_ROMCU</name>
<organism evidence="3 4">
    <name type="scientific">Romanomermis culicivorax</name>
    <name type="common">Nematode worm</name>
    <dbReference type="NCBI Taxonomy" id="13658"/>
    <lineage>
        <taxon>Eukaryota</taxon>
        <taxon>Metazoa</taxon>
        <taxon>Ecdysozoa</taxon>
        <taxon>Nematoda</taxon>
        <taxon>Enoplea</taxon>
        <taxon>Dorylaimia</taxon>
        <taxon>Mermithida</taxon>
        <taxon>Mermithoidea</taxon>
        <taxon>Mermithidae</taxon>
        <taxon>Romanomermis</taxon>
    </lineage>
</organism>
<accession>A0A915IRY9</accession>
<dbReference type="PANTHER" id="PTHR43674:SF2">
    <property type="entry name" value="BETA-UREIDOPROPIONASE"/>
    <property type="match status" value="1"/>
</dbReference>
<dbReference type="WBParaSite" id="nRc.2.0.1.t16635-RA">
    <property type="protein sequence ID" value="nRc.2.0.1.t16635-RA"/>
    <property type="gene ID" value="nRc.2.0.1.g16635"/>
</dbReference>
<dbReference type="InterPro" id="IPR036526">
    <property type="entry name" value="C-N_Hydrolase_sf"/>
</dbReference>
<dbReference type="Proteomes" id="UP000887565">
    <property type="component" value="Unplaced"/>
</dbReference>
<keyword evidence="3" id="KW-1185">Reference proteome</keyword>
<dbReference type="InterPro" id="IPR050345">
    <property type="entry name" value="Aliph_Amidase/BUP"/>
</dbReference>
<evidence type="ECO:0000313" key="4">
    <source>
        <dbReference type="WBParaSite" id="nRc.2.0.1.t16635-RA"/>
    </source>
</evidence>
<dbReference type="SUPFAM" id="SSF56317">
    <property type="entry name" value="Carbon-nitrogen hydrolase"/>
    <property type="match status" value="1"/>
</dbReference>
<feature type="domain" description="CN hydrolase" evidence="2">
    <location>
        <begin position="82"/>
        <end position="234"/>
    </location>
</feature>
<evidence type="ECO:0000313" key="3">
    <source>
        <dbReference type="Proteomes" id="UP000887565"/>
    </source>
</evidence>
<dbReference type="OMA" id="WNTTVII"/>
<dbReference type="InterPro" id="IPR003010">
    <property type="entry name" value="C-N_Hydrolase"/>
</dbReference>
<dbReference type="Pfam" id="PF00795">
    <property type="entry name" value="CN_hydrolase"/>
    <property type="match status" value="1"/>
</dbReference>
<dbReference type="GO" id="GO:0003837">
    <property type="term" value="F:beta-ureidopropionase activity"/>
    <property type="evidence" value="ECO:0007669"/>
    <property type="project" value="TreeGrafter"/>
</dbReference>